<feature type="transmembrane region" description="Helical" evidence="7">
    <location>
        <begin position="108"/>
        <end position="129"/>
    </location>
</feature>
<feature type="transmembrane region" description="Helical" evidence="7">
    <location>
        <begin position="318"/>
        <end position="347"/>
    </location>
</feature>
<accession>G5GP39</accession>
<evidence type="ECO:0000256" key="1">
    <source>
        <dbReference type="ARBA" id="ARBA00004429"/>
    </source>
</evidence>
<evidence type="ECO:0000256" key="5">
    <source>
        <dbReference type="ARBA" id="ARBA00022989"/>
    </source>
</evidence>
<dbReference type="STRING" id="679201.HMPREF9334_01020"/>
<keyword evidence="10" id="KW-1185">Reference proteome</keyword>
<dbReference type="HOGENOM" id="CLU_019824_4_1_9"/>
<dbReference type="AlphaFoldDB" id="G5GP39"/>
<dbReference type="RefSeq" id="WP_006692470.1">
    <property type="nucleotide sequence ID" value="NZ_JH376798.1"/>
</dbReference>
<comment type="caution">
    <text evidence="9">The sequence shown here is derived from an EMBL/GenBank/DDBJ whole genome shotgun (WGS) entry which is preliminary data.</text>
</comment>
<dbReference type="PANTHER" id="PTHR33362">
    <property type="entry name" value="SIALIC ACID TRAP TRANSPORTER PERMEASE PROTEIN SIAT-RELATED"/>
    <property type="match status" value="1"/>
</dbReference>
<comment type="subcellular location">
    <subcellularLocation>
        <location evidence="1">Cell inner membrane</location>
        <topology evidence="1">Multi-pass membrane protein</topology>
    </subcellularLocation>
</comment>
<evidence type="ECO:0000256" key="2">
    <source>
        <dbReference type="ARBA" id="ARBA00022475"/>
    </source>
</evidence>
<feature type="transmembrane region" description="Helical" evidence="7">
    <location>
        <begin position="282"/>
        <end position="306"/>
    </location>
</feature>
<dbReference type="EMBL" id="ACZM01000010">
    <property type="protein sequence ID" value="EHG21088.1"/>
    <property type="molecule type" value="Genomic_DNA"/>
</dbReference>
<evidence type="ECO:0000259" key="8">
    <source>
        <dbReference type="Pfam" id="PF06808"/>
    </source>
</evidence>
<protein>
    <recommendedName>
        <fullName evidence="8">TRAP C4-dicarboxylate transport system permease DctM subunit domain-containing protein</fullName>
    </recommendedName>
</protein>
<dbReference type="PATRIC" id="fig|679201.3.peg.1033"/>
<gene>
    <name evidence="9" type="ORF">HMPREF9334_01020</name>
</gene>
<sequence length="429" mass="45463">MNGTEILAVFLVALFSLLMVGVPIAFGLLLVSAVLLLYIGNFTPQLLAQAVVFGANSFTLLAIPFFILAGEIMSAGTISKRIVTFVASLVGHVRGGLGYVVIIASTIFAGLSGSAVADAAALGAILIPMMIQMGYDRATSVALVCASAMIAPIIPPSVPLILYGVSGQASIGRLFMAGIVPGLIIALALMILWYIMAKRNNYPVGKRATIPEILTAFKDSVFALFMPFIIVGGIRFGIFTPTEAGCIAVVYALFISIVVYREMGLHDLKKVFIGTSKTTGQVLLVAAAAMSTAWVVTTAGVPQQVVFALQDLTSTPTILLIVIAVFLILLGMVMDSTPAILIFAPIFMPLIKAAGIDPVYFGIVMVLDLMIGLLTPPVGTVLFVGCGVGNVSLNALVRKLWPFILLEYGVLFLFILIPELVLIPMKWFM</sequence>
<dbReference type="InterPro" id="IPR004681">
    <property type="entry name" value="TRAP_DctM"/>
</dbReference>
<name>G5GP39_9FIRM</name>
<evidence type="ECO:0000256" key="4">
    <source>
        <dbReference type="ARBA" id="ARBA00022692"/>
    </source>
</evidence>
<evidence type="ECO:0000256" key="7">
    <source>
        <dbReference type="SAM" id="Phobius"/>
    </source>
</evidence>
<feature type="transmembrane region" description="Helical" evidence="7">
    <location>
        <begin position="46"/>
        <end position="70"/>
    </location>
</feature>
<feature type="transmembrane region" description="Helical" evidence="7">
    <location>
        <begin position="244"/>
        <end position="261"/>
    </location>
</feature>
<keyword evidence="6 7" id="KW-0472">Membrane</keyword>
<feature type="domain" description="TRAP C4-dicarboxylate transport system permease DctM subunit" evidence="8">
    <location>
        <begin position="11"/>
        <end position="420"/>
    </location>
</feature>
<dbReference type="Pfam" id="PF06808">
    <property type="entry name" value="DctM"/>
    <property type="match status" value="1"/>
</dbReference>
<evidence type="ECO:0000256" key="3">
    <source>
        <dbReference type="ARBA" id="ARBA00022519"/>
    </source>
</evidence>
<proteinExistence type="predicted"/>
<dbReference type="NCBIfam" id="TIGR00786">
    <property type="entry name" value="dctM"/>
    <property type="match status" value="1"/>
</dbReference>
<keyword evidence="4 7" id="KW-0812">Transmembrane</keyword>
<feature type="transmembrane region" description="Helical" evidence="7">
    <location>
        <begin position="174"/>
        <end position="195"/>
    </location>
</feature>
<feature type="transmembrane region" description="Helical" evidence="7">
    <location>
        <begin position="7"/>
        <end position="40"/>
    </location>
</feature>
<evidence type="ECO:0000256" key="6">
    <source>
        <dbReference type="ARBA" id="ARBA00023136"/>
    </source>
</evidence>
<feature type="transmembrane region" description="Helical" evidence="7">
    <location>
        <begin position="216"/>
        <end position="238"/>
    </location>
</feature>
<evidence type="ECO:0000313" key="10">
    <source>
        <dbReference type="Proteomes" id="UP000004129"/>
    </source>
</evidence>
<keyword evidence="5 7" id="KW-1133">Transmembrane helix</keyword>
<dbReference type="PIRSF" id="PIRSF006066">
    <property type="entry name" value="HI0050"/>
    <property type="match status" value="1"/>
</dbReference>
<feature type="transmembrane region" description="Helical" evidence="7">
    <location>
        <begin position="141"/>
        <end position="162"/>
    </location>
</feature>
<feature type="transmembrane region" description="Helical" evidence="7">
    <location>
        <begin position="403"/>
        <end position="423"/>
    </location>
</feature>
<feature type="transmembrane region" description="Helical" evidence="7">
    <location>
        <begin position="359"/>
        <end position="383"/>
    </location>
</feature>
<dbReference type="PANTHER" id="PTHR33362:SF4">
    <property type="entry name" value="2,3-DIKETO-L-GULONATE TRAP TRANSPORTER LARGE PERMEASE PROTEIN YIAN"/>
    <property type="match status" value="1"/>
</dbReference>
<dbReference type="InterPro" id="IPR010656">
    <property type="entry name" value="DctM"/>
</dbReference>
<dbReference type="GO" id="GO:0022857">
    <property type="term" value="F:transmembrane transporter activity"/>
    <property type="evidence" value="ECO:0007669"/>
    <property type="project" value="TreeGrafter"/>
</dbReference>
<keyword evidence="2" id="KW-1003">Cell membrane</keyword>
<feature type="transmembrane region" description="Helical" evidence="7">
    <location>
        <begin position="82"/>
        <end position="102"/>
    </location>
</feature>
<dbReference type="eggNOG" id="COG1593">
    <property type="taxonomic scope" value="Bacteria"/>
</dbReference>
<dbReference type="Proteomes" id="UP000004129">
    <property type="component" value="Unassembled WGS sequence"/>
</dbReference>
<keyword evidence="3" id="KW-0997">Cell inner membrane</keyword>
<dbReference type="GO" id="GO:0005886">
    <property type="term" value="C:plasma membrane"/>
    <property type="evidence" value="ECO:0007669"/>
    <property type="project" value="UniProtKB-SubCell"/>
</dbReference>
<evidence type="ECO:0000313" key="9">
    <source>
        <dbReference type="EMBL" id="EHG21088.1"/>
    </source>
</evidence>
<organism evidence="9 10">
    <name type="scientific">Selenomonas infelix ATCC 43532</name>
    <dbReference type="NCBI Taxonomy" id="679201"/>
    <lineage>
        <taxon>Bacteria</taxon>
        <taxon>Bacillati</taxon>
        <taxon>Bacillota</taxon>
        <taxon>Negativicutes</taxon>
        <taxon>Selenomonadales</taxon>
        <taxon>Selenomonadaceae</taxon>
        <taxon>Selenomonas</taxon>
    </lineage>
</organism>
<reference evidence="9 10" key="1">
    <citation type="submission" date="2011-08" db="EMBL/GenBank/DDBJ databases">
        <title>The Genome Sequence of Selenomonas infelix ATCC 43532.</title>
        <authorList>
            <consortium name="The Broad Institute Genome Sequencing Platform"/>
            <person name="Earl A."/>
            <person name="Ward D."/>
            <person name="Feldgarden M."/>
            <person name="Gevers D."/>
            <person name="Izard J."/>
            <person name="Blanton J.M."/>
            <person name="Baranova O.V."/>
            <person name="Dewhirst F.E."/>
            <person name="Young S.K."/>
            <person name="Zeng Q."/>
            <person name="Gargeya S."/>
            <person name="Fitzgerald M."/>
            <person name="Haas B."/>
            <person name="Abouelleil A."/>
            <person name="Alvarado L."/>
            <person name="Arachchi H.M."/>
            <person name="Berlin A."/>
            <person name="Brown A."/>
            <person name="Chapman S.B."/>
            <person name="Chen Z."/>
            <person name="Dunbar C."/>
            <person name="Freedman E."/>
            <person name="Gearin G."/>
            <person name="Gellesch M."/>
            <person name="Goldberg J."/>
            <person name="Griggs A."/>
            <person name="Gujja S."/>
            <person name="Heiman D."/>
            <person name="Howarth C."/>
            <person name="Larson L."/>
            <person name="Lui A."/>
            <person name="MacDonald P.J.P."/>
            <person name="Montmayeur A."/>
            <person name="Murphy C."/>
            <person name="Neiman D."/>
            <person name="Pearson M."/>
            <person name="Priest M."/>
            <person name="Roberts A."/>
            <person name="Saif S."/>
            <person name="Shea T."/>
            <person name="Shenoy N."/>
            <person name="Sisk P."/>
            <person name="Stolte C."/>
            <person name="Sykes S."/>
            <person name="Wortman J."/>
            <person name="Nusbaum C."/>
            <person name="Birren B."/>
        </authorList>
    </citation>
    <scope>NUCLEOTIDE SEQUENCE [LARGE SCALE GENOMIC DNA]</scope>
    <source>
        <strain evidence="9 10">ATCC 43532</strain>
    </source>
</reference>
<dbReference type="OrthoDB" id="9785600at2"/>